<dbReference type="EMBL" id="LDXK01000001">
    <property type="protein sequence ID" value="KRT67724.1"/>
    <property type="molecule type" value="Genomic_DNA"/>
</dbReference>
<dbReference type="Gene3D" id="3.90.79.10">
    <property type="entry name" value="Nucleoside Triphosphate Pyrophosphohydrolase"/>
    <property type="match status" value="1"/>
</dbReference>
<protein>
    <submittedName>
        <fullName evidence="3">NUDIX hydrolase</fullName>
    </submittedName>
</protein>
<dbReference type="InterPro" id="IPR000086">
    <property type="entry name" value="NUDIX_hydrolase_dom"/>
</dbReference>
<dbReference type="AlphaFoldDB" id="A0A0T5ZY45"/>
<dbReference type="PANTHER" id="PTHR21340:SF0">
    <property type="entry name" value="BIS(5'-NUCLEOSYL)-TETRAPHOSPHATASE [ASYMMETRICAL]"/>
    <property type="match status" value="1"/>
</dbReference>
<dbReference type="SUPFAM" id="SSF55811">
    <property type="entry name" value="Nudix"/>
    <property type="match status" value="1"/>
</dbReference>
<accession>A0A0T5ZY45</accession>
<dbReference type="GO" id="GO:0006754">
    <property type="term" value="P:ATP biosynthetic process"/>
    <property type="evidence" value="ECO:0007669"/>
    <property type="project" value="TreeGrafter"/>
</dbReference>
<keyword evidence="1 3" id="KW-0378">Hydrolase</keyword>
<dbReference type="Proteomes" id="UP000051297">
    <property type="component" value="Unassembled WGS sequence"/>
</dbReference>
<dbReference type="PANTHER" id="PTHR21340">
    <property type="entry name" value="DIADENOSINE 5,5-P1,P4-TETRAPHOSPHATE PYROPHOSPHOHYDROLASE MUTT"/>
    <property type="match status" value="1"/>
</dbReference>
<sequence length="95" mass="11076">MRREVREETGIADLEFIPGFKKTIHFVYQHQGDLVNKWVAYLLAETRQAEVKISFEHQGFAWLGFAEAIERVTFKNAKEILRAAEDYLKLRGYAA</sequence>
<organism evidence="3 4">
    <name type="scientific">candidate division WWE3 bacterium CSP1-7</name>
    <dbReference type="NCBI Taxonomy" id="1576480"/>
    <lineage>
        <taxon>Bacteria</taxon>
        <taxon>Katanobacteria</taxon>
    </lineage>
</organism>
<evidence type="ECO:0000256" key="1">
    <source>
        <dbReference type="ARBA" id="ARBA00022801"/>
    </source>
</evidence>
<evidence type="ECO:0000313" key="3">
    <source>
        <dbReference type="EMBL" id="KRT67724.1"/>
    </source>
</evidence>
<evidence type="ECO:0000313" key="4">
    <source>
        <dbReference type="Proteomes" id="UP000051297"/>
    </source>
</evidence>
<reference evidence="3 4" key="1">
    <citation type="submission" date="2015-05" db="EMBL/GenBank/DDBJ databases">
        <title>Critical biogeochemical functions in the subsurface are associated with bacteria from new phyla and little studied lineages.</title>
        <authorList>
            <person name="Hug L.A."/>
            <person name="Thomas B.C."/>
            <person name="Sharon I."/>
            <person name="Brown C.T."/>
            <person name="Sharma R."/>
            <person name="Hettich R.L."/>
            <person name="Wilkins M.J."/>
            <person name="Williams K.H."/>
            <person name="Singh A."/>
            <person name="Banfield J.F."/>
        </authorList>
    </citation>
    <scope>NUCLEOTIDE SEQUENCE [LARGE SCALE GENOMIC DNA]</scope>
    <source>
        <strain evidence="3">CSP1-7</strain>
    </source>
</reference>
<dbReference type="GO" id="GO:0004081">
    <property type="term" value="F:bis(5'-nucleosyl)-tetraphosphatase (asymmetrical) activity"/>
    <property type="evidence" value="ECO:0007669"/>
    <property type="project" value="TreeGrafter"/>
</dbReference>
<evidence type="ECO:0000259" key="2">
    <source>
        <dbReference type="Pfam" id="PF00293"/>
    </source>
</evidence>
<dbReference type="GO" id="GO:0006167">
    <property type="term" value="P:AMP biosynthetic process"/>
    <property type="evidence" value="ECO:0007669"/>
    <property type="project" value="TreeGrafter"/>
</dbReference>
<dbReference type="InterPro" id="IPR015797">
    <property type="entry name" value="NUDIX_hydrolase-like_dom_sf"/>
</dbReference>
<dbReference type="Pfam" id="PF00293">
    <property type="entry name" value="NUDIX"/>
    <property type="match status" value="1"/>
</dbReference>
<comment type="caution">
    <text evidence="3">The sequence shown here is derived from an EMBL/GenBank/DDBJ whole genome shotgun (WGS) entry which is preliminary data.</text>
</comment>
<name>A0A0T5ZY45_UNCKA</name>
<proteinExistence type="predicted"/>
<dbReference type="InterPro" id="IPR051325">
    <property type="entry name" value="Nudix_hydrolase_domain"/>
</dbReference>
<dbReference type="STRING" id="1576480.XU08_C0001G0133"/>
<feature type="domain" description="Nudix hydrolase" evidence="2">
    <location>
        <begin position="2"/>
        <end position="75"/>
    </location>
</feature>
<gene>
    <name evidence="3" type="ORF">XU08_C0001G0133</name>
</gene>